<dbReference type="InterPro" id="IPR027417">
    <property type="entry name" value="P-loop_NTPase"/>
</dbReference>
<evidence type="ECO:0000256" key="5">
    <source>
        <dbReference type="ARBA" id="ARBA00022840"/>
    </source>
</evidence>
<dbReference type="RefSeq" id="WP_330091643.1">
    <property type="nucleotide sequence ID" value="NZ_JAUZMY010000009.1"/>
</dbReference>
<dbReference type="SMART" id="SM00382">
    <property type="entry name" value="AAA"/>
    <property type="match status" value="1"/>
</dbReference>
<dbReference type="GO" id="GO:0005524">
    <property type="term" value="F:ATP binding"/>
    <property type="evidence" value="ECO:0007669"/>
    <property type="project" value="UniProtKB-KW"/>
</dbReference>
<keyword evidence="10" id="KW-1185">Reference proteome</keyword>
<dbReference type="InterPro" id="IPR003593">
    <property type="entry name" value="AAA+_ATPase"/>
</dbReference>
<keyword evidence="3" id="KW-0813">Transport</keyword>
<dbReference type="EMBL" id="JAUZMY010000009">
    <property type="protein sequence ID" value="MEE2037858.1"/>
    <property type="molecule type" value="Genomic_DNA"/>
</dbReference>
<evidence type="ECO:0000313" key="9">
    <source>
        <dbReference type="EMBL" id="MEE2037858.1"/>
    </source>
</evidence>
<dbReference type="InterPro" id="IPR050763">
    <property type="entry name" value="ABC_transporter_ATP-binding"/>
</dbReference>
<keyword evidence="5 9" id="KW-0067">ATP-binding</keyword>
<dbReference type="PANTHER" id="PTHR42711:SF5">
    <property type="entry name" value="ABC TRANSPORTER ATP-BINDING PROTEIN NATA"/>
    <property type="match status" value="1"/>
</dbReference>
<evidence type="ECO:0000256" key="4">
    <source>
        <dbReference type="ARBA" id="ARBA00022741"/>
    </source>
</evidence>
<dbReference type="PROSITE" id="PS00211">
    <property type="entry name" value="ABC_TRANSPORTER_1"/>
    <property type="match status" value="1"/>
</dbReference>
<dbReference type="PANTHER" id="PTHR42711">
    <property type="entry name" value="ABC TRANSPORTER ATP-BINDING PROTEIN"/>
    <property type="match status" value="1"/>
</dbReference>
<evidence type="ECO:0000313" key="10">
    <source>
        <dbReference type="Proteomes" id="UP001356095"/>
    </source>
</evidence>
<evidence type="ECO:0000256" key="7">
    <source>
        <dbReference type="SAM" id="MobiDB-lite"/>
    </source>
</evidence>
<dbReference type="Proteomes" id="UP001356095">
    <property type="component" value="Unassembled WGS sequence"/>
</dbReference>
<dbReference type="Gene3D" id="3.40.50.300">
    <property type="entry name" value="P-loop containing nucleotide triphosphate hydrolases"/>
    <property type="match status" value="1"/>
</dbReference>
<keyword evidence="6" id="KW-0046">Antibiotic resistance</keyword>
<feature type="region of interest" description="Disordered" evidence="7">
    <location>
        <begin position="1"/>
        <end position="23"/>
    </location>
</feature>
<keyword evidence="4" id="KW-0547">Nucleotide-binding</keyword>
<name>A0ABU7K6J4_9ACTN</name>
<comment type="subcellular location">
    <subcellularLocation>
        <location evidence="1">Cell membrane</location>
        <topology evidence="1">Peripheral membrane protein</topology>
    </subcellularLocation>
</comment>
<accession>A0ABU7K6J4</accession>
<sequence length="324" mass="35434">MTTPVPGRRLPGSASTAPRDTPPDVPALLLRGVVKRFGRLTAVDGLDLEVPQGVVLGLLGPNGAGKSTTMKMLTAQSLADEGEIRILGHAIPAESKWARARMGVVPQHDNLDEELTVEQNLRMFSFLYRVPRGRRREAIARAMRLAQLGDRGDTLVDDLSGGMRRRLLIVRALLHRPELVLMDEPTVGLDPQVRQDLWGVISALRDEGVTVLMSTHYIEEAERLSDEVALMARGSVVERGTPADLVAKYAGATVEEYTPGDEGADALEQRVREHGFTTRRTGVTVSVLRAEELPDSLRDRLGAPQRRASTLEDVFVTLTGESVE</sequence>
<evidence type="ECO:0000256" key="2">
    <source>
        <dbReference type="ARBA" id="ARBA00005417"/>
    </source>
</evidence>
<dbReference type="SUPFAM" id="SSF52540">
    <property type="entry name" value="P-loop containing nucleoside triphosphate hydrolases"/>
    <property type="match status" value="1"/>
</dbReference>
<dbReference type="InterPro" id="IPR017871">
    <property type="entry name" value="ABC_transporter-like_CS"/>
</dbReference>
<feature type="domain" description="ABC transporter" evidence="8">
    <location>
        <begin position="28"/>
        <end position="258"/>
    </location>
</feature>
<organism evidence="9 10">
    <name type="scientific">Nocardiopsis codii</name>
    <dbReference type="NCBI Taxonomy" id="3065942"/>
    <lineage>
        <taxon>Bacteria</taxon>
        <taxon>Bacillati</taxon>
        <taxon>Actinomycetota</taxon>
        <taxon>Actinomycetes</taxon>
        <taxon>Streptosporangiales</taxon>
        <taxon>Nocardiopsidaceae</taxon>
        <taxon>Nocardiopsis</taxon>
    </lineage>
</organism>
<gene>
    <name evidence="9" type="ORF">Q8791_11570</name>
</gene>
<reference evidence="9 10" key="1">
    <citation type="submission" date="2023-08" db="EMBL/GenBank/DDBJ databases">
        <authorList>
            <person name="Girao M."/>
            <person name="Carvalho M.F."/>
        </authorList>
    </citation>
    <scope>NUCLEOTIDE SEQUENCE [LARGE SCALE GENOMIC DNA]</scope>
    <source>
        <strain evidence="9 10">CT-R113</strain>
    </source>
</reference>
<dbReference type="Pfam" id="PF00005">
    <property type="entry name" value="ABC_tran"/>
    <property type="match status" value="1"/>
</dbReference>
<evidence type="ECO:0000256" key="1">
    <source>
        <dbReference type="ARBA" id="ARBA00004202"/>
    </source>
</evidence>
<comment type="similarity">
    <text evidence="2">Belongs to the ABC transporter superfamily.</text>
</comment>
<comment type="caution">
    <text evidence="9">The sequence shown here is derived from an EMBL/GenBank/DDBJ whole genome shotgun (WGS) entry which is preliminary data.</text>
</comment>
<evidence type="ECO:0000256" key="3">
    <source>
        <dbReference type="ARBA" id="ARBA00022448"/>
    </source>
</evidence>
<dbReference type="InterPro" id="IPR003439">
    <property type="entry name" value="ABC_transporter-like_ATP-bd"/>
</dbReference>
<proteinExistence type="inferred from homology"/>
<evidence type="ECO:0000259" key="8">
    <source>
        <dbReference type="PROSITE" id="PS50893"/>
    </source>
</evidence>
<protein>
    <submittedName>
        <fullName evidence="9">ABC transporter ATP-binding protein</fullName>
    </submittedName>
</protein>
<dbReference type="PROSITE" id="PS50893">
    <property type="entry name" value="ABC_TRANSPORTER_2"/>
    <property type="match status" value="1"/>
</dbReference>
<evidence type="ECO:0000256" key="6">
    <source>
        <dbReference type="ARBA" id="ARBA00023251"/>
    </source>
</evidence>